<sequence length="514" mass="58091">MMNEERNVLDDLLDNGDDEDFDAELKAARNFDRTRLATTTTTKNNKTLARNNNLDLKKKSSTIKPQSSSKDNGNKSNNNLTNRSSGNNGGGNNNDRKQRRSKSHESSRSSASCQSQYSCDSGSCSCEDHSSITGPGGDDDHQLPNTATTTTATATLKDKNDDDDNDDRASNADSNHSYQSFTRSPSLKIKITKNSDSRTVAKSTNLRDDLNDDDDNGNGENDDDPTAKIGRKRKHGHDNDDDNDDGDDGLKRSRRHAHHRHHHRHQHHNRHNQSPSSLKKNTSTTAKKRDYSSLIKYFFKDSCYFVMKSNNEENVEISKREGVWSTPLPNEMKLNSAFREFRNVILIFSVKESGKFQGFARLSSEVQYDLEPVKWVLPPGIQSCPFGGIFFIDWICRNELPFTHTSHLYNAFNESKPVKIARDGQEIEPKTGEELCRLFPADDFVDLIPMLKRMKKQTLNRPRKRHSRGPFMDSNNNNAGSTTTTTRHDSYRNKTSLHLSSSTTETTLSLHSIK</sequence>
<protein>
    <submittedName>
        <fullName evidence="4">YTH domain-containing protein 1-like</fullName>
    </submittedName>
</protein>
<dbReference type="GO" id="GO:0000398">
    <property type="term" value="P:mRNA splicing, via spliceosome"/>
    <property type="evidence" value="ECO:0007669"/>
    <property type="project" value="TreeGrafter"/>
</dbReference>
<dbReference type="PROSITE" id="PS50882">
    <property type="entry name" value="YTH"/>
    <property type="match status" value="1"/>
</dbReference>
<feature type="compositionally biased region" description="Low complexity" evidence="1">
    <location>
        <begin position="145"/>
        <end position="155"/>
    </location>
</feature>
<proteinExistence type="predicted"/>
<feature type="compositionally biased region" description="Low complexity" evidence="1">
    <location>
        <begin position="496"/>
        <end position="514"/>
    </location>
</feature>
<dbReference type="Proteomes" id="UP000515146">
    <property type="component" value="Unplaced"/>
</dbReference>
<feature type="compositionally biased region" description="Low complexity" evidence="1">
    <location>
        <begin position="67"/>
        <end position="86"/>
    </location>
</feature>
<dbReference type="GO" id="GO:1990247">
    <property type="term" value="F:N6-methyladenosine-containing RNA reader activity"/>
    <property type="evidence" value="ECO:0007669"/>
    <property type="project" value="TreeGrafter"/>
</dbReference>
<dbReference type="PANTHER" id="PTHR12357:SF3">
    <property type="entry name" value="YTH DOMAIN-CONTAINING PROTEIN 1"/>
    <property type="match status" value="1"/>
</dbReference>
<dbReference type="CDD" id="cd21134">
    <property type="entry name" value="YTH"/>
    <property type="match status" value="1"/>
</dbReference>
<feature type="compositionally biased region" description="Acidic residues" evidence="1">
    <location>
        <begin position="210"/>
        <end position="224"/>
    </location>
</feature>
<dbReference type="CTD" id="91746"/>
<feature type="compositionally biased region" description="Polar residues" evidence="1">
    <location>
        <begin position="275"/>
        <end position="285"/>
    </location>
</feature>
<feature type="compositionally biased region" description="Polar residues" evidence="1">
    <location>
        <begin position="176"/>
        <end position="185"/>
    </location>
</feature>
<dbReference type="Gene3D" id="3.10.590.10">
    <property type="entry name" value="ph1033 like domains"/>
    <property type="match status" value="1"/>
</dbReference>
<name>A0A6P6XRR7_DERPT</name>
<feature type="compositionally biased region" description="Basic residues" evidence="1">
    <location>
        <begin position="456"/>
        <end position="468"/>
    </location>
</feature>
<gene>
    <name evidence="4" type="primary">LOC113790077</name>
</gene>
<dbReference type="GO" id="GO:0000381">
    <property type="term" value="P:regulation of alternative mRNA splicing, via spliceosome"/>
    <property type="evidence" value="ECO:0007669"/>
    <property type="project" value="TreeGrafter"/>
</dbReference>
<dbReference type="OrthoDB" id="5842105at2759"/>
<organism evidence="3 4">
    <name type="scientific">Dermatophagoides pteronyssinus</name>
    <name type="common">European house dust mite</name>
    <dbReference type="NCBI Taxonomy" id="6956"/>
    <lineage>
        <taxon>Eukaryota</taxon>
        <taxon>Metazoa</taxon>
        <taxon>Ecdysozoa</taxon>
        <taxon>Arthropoda</taxon>
        <taxon>Chelicerata</taxon>
        <taxon>Arachnida</taxon>
        <taxon>Acari</taxon>
        <taxon>Acariformes</taxon>
        <taxon>Sarcoptiformes</taxon>
        <taxon>Astigmata</taxon>
        <taxon>Psoroptidia</taxon>
        <taxon>Analgoidea</taxon>
        <taxon>Pyroglyphidae</taxon>
        <taxon>Dermatophagoidinae</taxon>
        <taxon>Dermatophagoides</taxon>
    </lineage>
</organism>
<reference evidence="4" key="1">
    <citation type="submission" date="2025-08" db="UniProtKB">
        <authorList>
            <consortium name="RefSeq"/>
        </authorList>
    </citation>
    <scope>IDENTIFICATION</scope>
    <source>
        <strain evidence="4">Airmid</strain>
    </source>
</reference>
<feature type="domain" description="YTH" evidence="2">
    <location>
        <begin position="302"/>
        <end position="439"/>
    </location>
</feature>
<keyword evidence="3" id="KW-1185">Reference proteome</keyword>
<dbReference type="OMA" id="CHIVLHN"/>
<feature type="region of interest" description="Disordered" evidence="1">
    <location>
        <begin position="28"/>
        <end position="287"/>
    </location>
</feature>
<dbReference type="GO" id="GO:0003729">
    <property type="term" value="F:mRNA binding"/>
    <property type="evidence" value="ECO:0007669"/>
    <property type="project" value="TreeGrafter"/>
</dbReference>
<feature type="compositionally biased region" description="Basic residues" evidence="1">
    <location>
        <begin position="252"/>
        <end position="271"/>
    </location>
</feature>
<dbReference type="RefSeq" id="XP_027195493.1">
    <property type="nucleotide sequence ID" value="XM_027339692.1"/>
</dbReference>
<evidence type="ECO:0000259" key="2">
    <source>
        <dbReference type="PROSITE" id="PS50882"/>
    </source>
</evidence>
<dbReference type="InParanoid" id="A0A6P6XRR7"/>
<dbReference type="InterPro" id="IPR007275">
    <property type="entry name" value="YTH_domain"/>
</dbReference>
<dbReference type="KEGG" id="dpte:113790077"/>
<feature type="region of interest" description="Disordered" evidence="1">
    <location>
        <begin position="456"/>
        <end position="514"/>
    </location>
</feature>
<dbReference type="PANTHER" id="PTHR12357">
    <property type="entry name" value="YTH YT521-B HOMOLOGY DOMAIN-CONTAINING"/>
    <property type="match status" value="1"/>
</dbReference>
<feature type="compositionally biased region" description="Polar residues" evidence="1">
    <location>
        <begin position="192"/>
        <end position="204"/>
    </location>
</feature>
<dbReference type="Pfam" id="PF04146">
    <property type="entry name" value="YTH"/>
    <property type="match status" value="1"/>
</dbReference>
<dbReference type="AlphaFoldDB" id="A0A6P6XRR7"/>
<accession>A0A6P6XRR7</accession>
<feature type="compositionally biased region" description="Low complexity" evidence="1">
    <location>
        <begin position="108"/>
        <end position="121"/>
    </location>
</feature>
<dbReference type="InterPro" id="IPR045168">
    <property type="entry name" value="YTH_prot"/>
</dbReference>
<evidence type="ECO:0000313" key="3">
    <source>
        <dbReference type="Proteomes" id="UP000515146"/>
    </source>
</evidence>
<evidence type="ECO:0000313" key="4">
    <source>
        <dbReference type="RefSeq" id="XP_027195493.1"/>
    </source>
</evidence>
<dbReference type="GO" id="GO:0005654">
    <property type="term" value="C:nucleoplasm"/>
    <property type="evidence" value="ECO:0007669"/>
    <property type="project" value="TreeGrafter"/>
</dbReference>
<evidence type="ECO:0000256" key="1">
    <source>
        <dbReference type="SAM" id="MobiDB-lite"/>
    </source>
</evidence>
<feature type="compositionally biased region" description="Low complexity" evidence="1">
    <location>
        <begin position="36"/>
        <end position="54"/>
    </location>
</feature>